<gene>
    <name evidence="2" type="ORF">STAS_15464</name>
</gene>
<dbReference type="EMBL" id="BKCP01005550">
    <property type="protein sequence ID" value="GER38900.1"/>
    <property type="molecule type" value="Genomic_DNA"/>
</dbReference>
<evidence type="ECO:0000313" key="2">
    <source>
        <dbReference type="EMBL" id="GER38900.1"/>
    </source>
</evidence>
<accession>A0A5A7Q1C6</accession>
<keyword evidence="2" id="KW-0675">Receptor</keyword>
<protein>
    <submittedName>
        <fullName evidence="2">Inositol 1,5-trisphosphate receptor type 3</fullName>
    </submittedName>
</protein>
<organism evidence="2 3">
    <name type="scientific">Striga asiatica</name>
    <name type="common">Asiatic witchweed</name>
    <name type="synonym">Buchnera asiatica</name>
    <dbReference type="NCBI Taxonomy" id="4170"/>
    <lineage>
        <taxon>Eukaryota</taxon>
        <taxon>Viridiplantae</taxon>
        <taxon>Streptophyta</taxon>
        <taxon>Embryophyta</taxon>
        <taxon>Tracheophyta</taxon>
        <taxon>Spermatophyta</taxon>
        <taxon>Magnoliopsida</taxon>
        <taxon>eudicotyledons</taxon>
        <taxon>Gunneridae</taxon>
        <taxon>Pentapetalae</taxon>
        <taxon>asterids</taxon>
        <taxon>lamiids</taxon>
        <taxon>Lamiales</taxon>
        <taxon>Orobanchaceae</taxon>
        <taxon>Buchnereae</taxon>
        <taxon>Striga</taxon>
    </lineage>
</organism>
<proteinExistence type="predicted"/>
<feature type="region of interest" description="Disordered" evidence="1">
    <location>
        <begin position="374"/>
        <end position="398"/>
    </location>
</feature>
<evidence type="ECO:0000313" key="3">
    <source>
        <dbReference type="Proteomes" id="UP000325081"/>
    </source>
</evidence>
<dbReference type="Proteomes" id="UP000325081">
    <property type="component" value="Unassembled WGS sequence"/>
</dbReference>
<comment type="caution">
    <text evidence="2">The sequence shown here is derived from an EMBL/GenBank/DDBJ whole genome shotgun (WGS) entry which is preliminary data.</text>
</comment>
<name>A0A5A7Q1C6_STRAF</name>
<keyword evidence="3" id="KW-1185">Reference proteome</keyword>
<reference evidence="3" key="1">
    <citation type="journal article" date="2019" name="Curr. Biol.">
        <title>Genome Sequence of Striga asiatica Provides Insight into the Evolution of Plant Parasitism.</title>
        <authorList>
            <person name="Yoshida S."/>
            <person name="Kim S."/>
            <person name="Wafula E.K."/>
            <person name="Tanskanen J."/>
            <person name="Kim Y.M."/>
            <person name="Honaas L."/>
            <person name="Yang Z."/>
            <person name="Spallek T."/>
            <person name="Conn C.E."/>
            <person name="Ichihashi Y."/>
            <person name="Cheong K."/>
            <person name="Cui S."/>
            <person name="Der J.P."/>
            <person name="Gundlach H."/>
            <person name="Jiao Y."/>
            <person name="Hori C."/>
            <person name="Ishida J.K."/>
            <person name="Kasahara H."/>
            <person name="Kiba T."/>
            <person name="Kim M.S."/>
            <person name="Koo N."/>
            <person name="Laohavisit A."/>
            <person name="Lee Y.H."/>
            <person name="Lumba S."/>
            <person name="McCourt P."/>
            <person name="Mortimer J.C."/>
            <person name="Mutuku J.M."/>
            <person name="Nomura T."/>
            <person name="Sasaki-Sekimoto Y."/>
            <person name="Seto Y."/>
            <person name="Wang Y."/>
            <person name="Wakatake T."/>
            <person name="Sakakibara H."/>
            <person name="Demura T."/>
            <person name="Yamaguchi S."/>
            <person name="Yoneyama K."/>
            <person name="Manabe R.I."/>
            <person name="Nelson D.C."/>
            <person name="Schulman A.H."/>
            <person name="Timko M.P."/>
            <person name="dePamphilis C.W."/>
            <person name="Choi D."/>
            <person name="Shirasu K."/>
        </authorList>
    </citation>
    <scope>NUCLEOTIDE SEQUENCE [LARGE SCALE GENOMIC DNA]</scope>
    <source>
        <strain evidence="3">cv. UVA1</strain>
    </source>
</reference>
<evidence type="ECO:0000256" key="1">
    <source>
        <dbReference type="SAM" id="MobiDB-lite"/>
    </source>
</evidence>
<sequence length="398" mass="42518">MDWITPTVPVPSLTTSSKYATRLFPAIWLLNSFNTSLSNFNSSAVLLSARTRTTATSTPGFPAILAPMASASRSSGPPMKNTATRHTTHSLLTESTCEIRAGARSTTTATLYSGLGGVADDTWRGEVLVVGSDDEGGSSVGSHLTNLVVHGGVGGYGGERVEVDDPIVPLLEVVEGVDDALGGAGFARAGLVELVGDEDGVGAACHLDEVDEADVDRGAFVGVEGLDEVDGGGDVLLVVHTGHEAKVRVGAKVHHRFRLVEGVASEGVVESPDYGRDGCRHGYHGDAEHHKRVLLNHFVLLHHLEQAQVHHALHIHHQPHLDGLSLPDSIAHGSNHGAQELAGTRQQYDQLHYRVAVGPHRESVGHEPVLHKVERHQQPRRDELQLLHHGRPEWRAGG</sequence>
<dbReference type="AlphaFoldDB" id="A0A5A7Q1C6"/>